<keyword evidence="1" id="KW-1133">Transmembrane helix</keyword>
<feature type="transmembrane region" description="Helical" evidence="1">
    <location>
        <begin position="209"/>
        <end position="228"/>
    </location>
</feature>
<evidence type="ECO:0000313" key="2">
    <source>
        <dbReference type="EMBL" id="MCQ4635300.1"/>
    </source>
</evidence>
<dbReference type="EMBL" id="JANFXK010000001">
    <property type="protein sequence ID" value="MCQ4635300.1"/>
    <property type="molecule type" value="Genomic_DNA"/>
</dbReference>
<keyword evidence="3" id="KW-1185">Reference proteome</keyword>
<accession>A0ABT1RJE1</accession>
<protein>
    <submittedName>
        <fullName evidence="2">Zinc metallopeptidase</fullName>
    </submittedName>
</protein>
<dbReference type="Pfam" id="PF04298">
    <property type="entry name" value="Zn_peptidase_2"/>
    <property type="match status" value="1"/>
</dbReference>
<proteinExistence type="predicted"/>
<dbReference type="InterPro" id="IPR007395">
    <property type="entry name" value="Zn_peptidase_2"/>
</dbReference>
<dbReference type="PANTHER" id="PTHR36434">
    <property type="entry name" value="MEMBRANE PROTEASE YUGP-RELATED"/>
    <property type="match status" value="1"/>
</dbReference>
<keyword evidence="1" id="KW-0812">Transmembrane</keyword>
<feature type="transmembrane region" description="Helical" evidence="1">
    <location>
        <begin position="120"/>
        <end position="141"/>
    </location>
</feature>
<reference evidence="2 3" key="1">
    <citation type="submission" date="2022-06" db="EMBL/GenBank/DDBJ databases">
        <title>Isolation of gut microbiota from human fecal samples.</title>
        <authorList>
            <person name="Pamer E.G."/>
            <person name="Barat B."/>
            <person name="Waligurski E."/>
            <person name="Medina S."/>
            <person name="Paddock L."/>
            <person name="Mostad J."/>
        </authorList>
    </citation>
    <scope>NUCLEOTIDE SEQUENCE [LARGE SCALE GENOMIC DNA]</scope>
    <source>
        <strain evidence="2 3">SL.3.17</strain>
    </source>
</reference>
<keyword evidence="1" id="KW-0472">Membrane</keyword>
<evidence type="ECO:0000256" key="1">
    <source>
        <dbReference type="SAM" id="Phobius"/>
    </source>
</evidence>
<dbReference type="PANTHER" id="PTHR36434:SF1">
    <property type="entry name" value="MEMBRANE PROTEASE YUGP-RELATED"/>
    <property type="match status" value="1"/>
</dbReference>
<comment type="caution">
    <text evidence="2">The sequence shown here is derived from an EMBL/GenBank/DDBJ whole genome shotgun (WGS) entry which is preliminary data.</text>
</comment>
<sequence>MFGMFDPTIILLIPAILFTLYAQGKVNRAYRKFSQVPNRTHMTGAQAARRVLDANGLQNVRIEMVGGTLSDHYDPRDRVMRLSAQVYNDATIASVSIAAHESGHAIQHGGGYALLTIRNAIVPVVNVASNLSWFLLIIGIVISGTGRIATGNLVFDIGILFFAAVVVFHLVTLPVELNASSRAIQQLQTLGIVGTDEIAGSKKVLSAAAMTYVAALATAVLNLIRLLLIRERD</sequence>
<dbReference type="Proteomes" id="UP001524502">
    <property type="component" value="Unassembled WGS sequence"/>
</dbReference>
<organism evidence="2 3">
    <name type="scientific">Anaerovorax odorimutans</name>
    <dbReference type="NCBI Taxonomy" id="109327"/>
    <lineage>
        <taxon>Bacteria</taxon>
        <taxon>Bacillati</taxon>
        <taxon>Bacillota</taxon>
        <taxon>Clostridia</taxon>
        <taxon>Peptostreptococcales</taxon>
        <taxon>Anaerovoracaceae</taxon>
        <taxon>Anaerovorax</taxon>
    </lineage>
</organism>
<feature type="transmembrane region" description="Helical" evidence="1">
    <location>
        <begin position="153"/>
        <end position="171"/>
    </location>
</feature>
<evidence type="ECO:0000313" key="3">
    <source>
        <dbReference type="Proteomes" id="UP001524502"/>
    </source>
</evidence>
<name>A0ABT1RJE1_9FIRM</name>
<gene>
    <name evidence="2" type="ORF">NE619_00960</name>
</gene>